<dbReference type="PROSITE" id="PS51421">
    <property type="entry name" value="RAS"/>
    <property type="match status" value="1"/>
</dbReference>
<dbReference type="SUPFAM" id="SSF52540">
    <property type="entry name" value="P-loop containing nucleoside triphosphate hydrolases"/>
    <property type="match status" value="1"/>
</dbReference>
<evidence type="ECO:0000313" key="3">
    <source>
        <dbReference type="EMBL" id="KAJ8916265.1"/>
    </source>
</evidence>
<comment type="caution">
    <text evidence="3">The sequence shown here is derived from an EMBL/GenBank/DDBJ whole genome shotgun (WGS) entry which is preliminary data.</text>
</comment>
<dbReference type="FunFam" id="3.40.50.300:FF:000851">
    <property type="entry name" value="Ras-related small GTP-binding family protein"/>
    <property type="match status" value="1"/>
</dbReference>
<evidence type="ECO:0000256" key="1">
    <source>
        <dbReference type="ARBA" id="ARBA00006270"/>
    </source>
</evidence>
<dbReference type="NCBIfam" id="TIGR00231">
    <property type="entry name" value="small_GTP"/>
    <property type="match status" value="1"/>
</dbReference>
<dbReference type="CDD" id="cd01860">
    <property type="entry name" value="Rab5_related"/>
    <property type="match status" value="1"/>
</dbReference>
<organism evidence="3 4">
    <name type="scientific">Exocentrus adspersus</name>
    <dbReference type="NCBI Taxonomy" id="1586481"/>
    <lineage>
        <taxon>Eukaryota</taxon>
        <taxon>Metazoa</taxon>
        <taxon>Ecdysozoa</taxon>
        <taxon>Arthropoda</taxon>
        <taxon>Hexapoda</taxon>
        <taxon>Insecta</taxon>
        <taxon>Pterygota</taxon>
        <taxon>Neoptera</taxon>
        <taxon>Endopterygota</taxon>
        <taxon>Coleoptera</taxon>
        <taxon>Polyphaga</taxon>
        <taxon>Cucujiformia</taxon>
        <taxon>Chrysomeloidea</taxon>
        <taxon>Cerambycidae</taxon>
        <taxon>Lamiinae</taxon>
        <taxon>Acanthocinini</taxon>
        <taxon>Exocentrus</taxon>
    </lineage>
</organism>
<dbReference type="SMART" id="SM00173">
    <property type="entry name" value="RAS"/>
    <property type="match status" value="1"/>
</dbReference>
<keyword evidence="4" id="KW-1185">Reference proteome</keyword>
<dbReference type="Gene3D" id="3.40.50.300">
    <property type="entry name" value="P-loop containing nucleotide triphosphate hydrolases"/>
    <property type="match status" value="1"/>
</dbReference>
<dbReference type="Proteomes" id="UP001159042">
    <property type="component" value="Unassembled WGS sequence"/>
</dbReference>
<dbReference type="InterPro" id="IPR027417">
    <property type="entry name" value="P-loop_NTPase"/>
</dbReference>
<accession>A0AAV8VQX2</accession>
<comment type="similarity">
    <text evidence="1">Belongs to the small GTPase superfamily. Rab family.</text>
</comment>
<dbReference type="AlphaFoldDB" id="A0AAV8VQX2"/>
<dbReference type="SMART" id="SM00174">
    <property type="entry name" value="RHO"/>
    <property type="match status" value="1"/>
</dbReference>
<protein>
    <recommendedName>
        <fullName evidence="5">Rab5</fullName>
    </recommendedName>
</protein>
<dbReference type="Pfam" id="PF00071">
    <property type="entry name" value="Ras"/>
    <property type="match status" value="1"/>
</dbReference>
<evidence type="ECO:0000256" key="2">
    <source>
        <dbReference type="ARBA" id="ARBA00022741"/>
    </source>
</evidence>
<evidence type="ECO:0000313" key="4">
    <source>
        <dbReference type="Proteomes" id="UP001159042"/>
    </source>
</evidence>
<sequence>MVKSTSSQRRNQTETVSFKLVLLGQSTVGKSSLAQRFALGQFNSYLTNTVGAAFLTQTVCLDDAVVKFEIWDTAGQERYHGLAPLYYRSAQAAVVAYDITCKDTFERAKAWVKELQRQACLDIVIALAGNKRDLEGMRAVEFKEAKSYADENGLLFMETSAKTALKVHDLFLAIAQKLPIDKQVADRGRKLEKLRIDKSKCCK</sequence>
<dbReference type="GO" id="GO:0005525">
    <property type="term" value="F:GTP binding"/>
    <property type="evidence" value="ECO:0007669"/>
    <property type="project" value="InterPro"/>
</dbReference>
<evidence type="ECO:0008006" key="5">
    <source>
        <dbReference type="Google" id="ProtNLM"/>
    </source>
</evidence>
<dbReference type="EMBL" id="JANEYG010000044">
    <property type="protein sequence ID" value="KAJ8916265.1"/>
    <property type="molecule type" value="Genomic_DNA"/>
</dbReference>
<keyword evidence="2" id="KW-0547">Nucleotide-binding</keyword>
<dbReference type="InterPro" id="IPR005225">
    <property type="entry name" value="Small_GTP-bd"/>
</dbReference>
<dbReference type="PANTHER" id="PTHR47978">
    <property type="match status" value="1"/>
</dbReference>
<dbReference type="SMART" id="SM00175">
    <property type="entry name" value="RAB"/>
    <property type="match status" value="1"/>
</dbReference>
<dbReference type="InterPro" id="IPR001806">
    <property type="entry name" value="Small_GTPase"/>
</dbReference>
<name>A0AAV8VQX2_9CUCU</name>
<dbReference type="SMART" id="SM00176">
    <property type="entry name" value="RAN"/>
    <property type="match status" value="1"/>
</dbReference>
<dbReference type="PRINTS" id="PR00449">
    <property type="entry name" value="RASTRNSFRMNG"/>
</dbReference>
<reference evidence="3 4" key="1">
    <citation type="journal article" date="2023" name="Insect Mol. Biol.">
        <title>Genome sequencing provides insights into the evolution of gene families encoding plant cell wall-degrading enzymes in longhorned beetles.</title>
        <authorList>
            <person name="Shin N.R."/>
            <person name="Okamura Y."/>
            <person name="Kirsch R."/>
            <person name="Pauchet Y."/>
        </authorList>
    </citation>
    <scope>NUCLEOTIDE SEQUENCE [LARGE SCALE GENOMIC DNA]</scope>
    <source>
        <strain evidence="3">EAD_L_NR</strain>
    </source>
</reference>
<proteinExistence type="inferred from homology"/>
<gene>
    <name evidence="3" type="ORF">NQ315_016405</name>
</gene>
<dbReference type="PROSITE" id="PS51419">
    <property type="entry name" value="RAB"/>
    <property type="match status" value="1"/>
</dbReference>
<dbReference type="GO" id="GO:0003924">
    <property type="term" value="F:GTPase activity"/>
    <property type="evidence" value="ECO:0007669"/>
    <property type="project" value="InterPro"/>
</dbReference>